<name>A0ABY7E0F4_MYAAR</name>
<dbReference type="PANTHER" id="PTHR33050:SF8">
    <property type="entry name" value="REVERSE TRANSCRIPTASE DOMAIN-CONTAINING PROTEIN"/>
    <property type="match status" value="1"/>
</dbReference>
<evidence type="ECO:0000259" key="4">
    <source>
        <dbReference type="PROSITE" id="PS51898"/>
    </source>
</evidence>
<evidence type="ECO:0008006" key="7">
    <source>
        <dbReference type="Google" id="ProtNLM"/>
    </source>
</evidence>
<evidence type="ECO:0000256" key="1">
    <source>
        <dbReference type="ARBA" id="ARBA00023172"/>
    </source>
</evidence>
<evidence type="ECO:0000313" key="5">
    <source>
        <dbReference type="EMBL" id="WAR01894.1"/>
    </source>
</evidence>
<sequence length="1171" mass="129629">MNIDSSRLQVFWHGQGGATIVHPSHSKSLWKELHMATDLDATMTFVDIGSNDLCNPTATPSIVANAIISFAQDLLSGGCKVVIISEILPRQGASVYNQRVADTNAQLEGFCSGAPQTIFWRHSRNNYNKRFLTDCVAPDGIHVDSSRGMRSMPKRRPNEVTSGKGKASKPQQPGQNRLATLVAEALSNDEDILEEISSLLLAKRSKQNGTAASTSSMEDVSDSVSEVSVNSVDNADIFTEPSPQVDLGVFSIVHPPVEKKLRLQILNRDSDSSAPLPLCLGEISTQRLICSVLSQALYFFVPNNFPNHPCQTMSCVGKDTVGNSSSEALALNPSAPLHTAVATAPTTVMVPTNAPNLSVSTSLTGPQAPHINSTLPPPRHQIPPNNIPLPTPVRANDLAKYLDGYDPAKSSFLLKGFQSGFSLGTTATPSIAIHSNHPSASTHLDFVRSKVISEIKLGRVKGPYLAPPLPNFICSPLGVVPKKSSTSFRVIHDLSFSRHSLSVNATIPPEHSTETFDTVARLVLDAGRGALIAKADIEEAFKIIPISPFDYHKLGFSINKCFYFGTVLPMGASSYVQIFYAFSSCLQWILQTHFSVKRVSHIVDDFIFVGQRQSDECLSYLNNFFSLAQDISVPIKHQKTVMPSTLVEVHGILLDTETLTARLPQDKLQTLKSLLSTSMKRRKVTLPSSNPYWVISILHARLYDSTVGVTNKHHFIKLSAECRSDLNLWYSFLDKYNGCTLLTGDRFISSDTLHLHTDAAGSKGFGCTHMSSWTYGVFTEQTKSHHINILELYPITLAVFLFGKSRHNKNILFICDNLAVVHCLNSQTPKDPVMMKLIRIIVLQALEHNFCFRSKHIPTAHNTVCDLLSRFQVEKALRLAPHLDPNPLPIPHHEQLLEASLAPSTRAVYSKSWTKFKDFHANFASHQPVLPSSVDLITSFVAHLFKQVTFRPFPIFIPFRDFLTHVLIPKPAHDQHVDTRLPLLHTHITLLIQGVASLYQSSPYLQKLYCAIILLAFLGFFRIGELLPLSPHLSSAVVQRQHVTVSPTFLRLHLHNYKTQKTDKPLTILIKSQSPLCPVKALQAYFLVRGDKDGPLFVSSISSPISVAKFRSVFNELLVYANLSPSTYKLHSFRIGACTQAALLGVSDNEIMRMGRWRSNAFRRYIRLPNI</sequence>
<dbReference type="Gene3D" id="1.10.443.10">
    <property type="entry name" value="Intergrase catalytic core"/>
    <property type="match status" value="1"/>
</dbReference>
<keyword evidence="1" id="KW-0233">DNA recombination</keyword>
<feature type="region of interest" description="Disordered" evidence="2">
    <location>
        <begin position="142"/>
        <end position="176"/>
    </location>
</feature>
<organism evidence="5 6">
    <name type="scientific">Mya arenaria</name>
    <name type="common">Soft-shell clam</name>
    <dbReference type="NCBI Taxonomy" id="6604"/>
    <lineage>
        <taxon>Eukaryota</taxon>
        <taxon>Metazoa</taxon>
        <taxon>Spiralia</taxon>
        <taxon>Lophotrochozoa</taxon>
        <taxon>Mollusca</taxon>
        <taxon>Bivalvia</taxon>
        <taxon>Autobranchia</taxon>
        <taxon>Heteroconchia</taxon>
        <taxon>Euheterodonta</taxon>
        <taxon>Imparidentia</taxon>
        <taxon>Neoheterodontei</taxon>
        <taxon>Myida</taxon>
        <taxon>Myoidea</taxon>
        <taxon>Myidae</taxon>
        <taxon>Mya</taxon>
    </lineage>
</organism>
<dbReference type="Proteomes" id="UP001164746">
    <property type="component" value="Chromosome 4"/>
</dbReference>
<feature type="domain" description="Reverse transcriptase" evidence="3">
    <location>
        <begin position="461"/>
        <end position="654"/>
    </location>
</feature>
<dbReference type="SUPFAM" id="SSF52266">
    <property type="entry name" value="SGNH hydrolase"/>
    <property type="match status" value="1"/>
</dbReference>
<dbReference type="Gene3D" id="3.40.50.1110">
    <property type="entry name" value="SGNH hydrolase"/>
    <property type="match status" value="1"/>
</dbReference>
<accession>A0ABY7E0F4</accession>
<dbReference type="InterPro" id="IPR002104">
    <property type="entry name" value="Integrase_catalytic"/>
</dbReference>
<keyword evidence="6" id="KW-1185">Reference proteome</keyword>
<dbReference type="InterPro" id="IPR013762">
    <property type="entry name" value="Integrase-like_cat_sf"/>
</dbReference>
<dbReference type="CDD" id="cd09275">
    <property type="entry name" value="RNase_HI_RT_DIRS1"/>
    <property type="match status" value="1"/>
</dbReference>
<dbReference type="InterPro" id="IPR052055">
    <property type="entry name" value="Hepadnavirus_pol/RT"/>
</dbReference>
<evidence type="ECO:0000256" key="2">
    <source>
        <dbReference type="SAM" id="MobiDB-lite"/>
    </source>
</evidence>
<dbReference type="SUPFAM" id="SSF56349">
    <property type="entry name" value="DNA breaking-rejoining enzymes"/>
    <property type="match status" value="1"/>
</dbReference>
<feature type="non-terminal residue" evidence="5">
    <location>
        <position position="1171"/>
    </location>
</feature>
<gene>
    <name evidence="5" type="ORF">MAR_008452</name>
</gene>
<dbReference type="InterPro" id="IPR043502">
    <property type="entry name" value="DNA/RNA_pol_sf"/>
</dbReference>
<dbReference type="PROSITE" id="PS51898">
    <property type="entry name" value="TYR_RECOMBINASE"/>
    <property type="match status" value="1"/>
</dbReference>
<dbReference type="Gene3D" id="3.30.70.270">
    <property type="match status" value="1"/>
</dbReference>
<proteinExistence type="predicted"/>
<feature type="domain" description="Tyr recombinase" evidence="4">
    <location>
        <begin position="985"/>
        <end position="1171"/>
    </location>
</feature>
<dbReference type="Gene3D" id="3.10.10.10">
    <property type="entry name" value="HIV Type 1 Reverse Transcriptase, subunit A, domain 1"/>
    <property type="match status" value="1"/>
</dbReference>
<dbReference type="PROSITE" id="PS50878">
    <property type="entry name" value="RT_POL"/>
    <property type="match status" value="1"/>
</dbReference>
<reference evidence="5" key="1">
    <citation type="submission" date="2022-11" db="EMBL/GenBank/DDBJ databases">
        <title>Centuries of genome instability and evolution in soft-shell clam transmissible cancer (bioRxiv).</title>
        <authorList>
            <person name="Hart S.F.M."/>
            <person name="Yonemitsu M.A."/>
            <person name="Giersch R.M."/>
            <person name="Beal B.F."/>
            <person name="Arriagada G."/>
            <person name="Davis B.W."/>
            <person name="Ostrander E.A."/>
            <person name="Goff S.P."/>
            <person name="Metzger M.J."/>
        </authorList>
    </citation>
    <scope>NUCLEOTIDE SEQUENCE</scope>
    <source>
        <strain evidence="5">MELC-2E11</strain>
        <tissue evidence="5">Siphon/mantle</tissue>
    </source>
</reference>
<protein>
    <recommendedName>
        <fullName evidence="7">Reverse transcriptase domain-containing protein</fullName>
    </recommendedName>
</protein>
<dbReference type="PANTHER" id="PTHR33050">
    <property type="entry name" value="REVERSE TRANSCRIPTASE DOMAIN-CONTAINING PROTEIN"/>
    <property type="match status" value="1"/>
</dbReference>
<dbReference type="InterPro" id="IPR000477">
    <property type="entry name" value="RT_dom"/>
</dbReference>
<dbReference type="EMBL" id="CP111015">
    <property type="protein sequence ID" value="WAR01894.1"/>
    <property type="molecule type" value="Genomic_DNA"/>
</dbReference>
<dbReference type="InterPro" id="IPR036514">
    <property type="entry name" value="SGNH_hydro_sf"/>
</dbReference>
<dbReference type="InterPro" id="IPR043128">
    <property type="entry name" value="Rev_trsase/Diguanyl_cyclase"/>
</dbReference>
<dbReference type="SUPFAM" id="SSF56672">
    <property type="entry name" value="DNA/RNA polymerases"/>
    <property type="match status" value="1"/>
</dbReference>
<dbReference type="InterPro" id="IPR011010">
    <property type="entry name" value="DNA_brk_join_enz"/>
</dbReference>
<evidence type="ECO:0000259" key="3">
    <source>
        <dbReference type="PROSITE" id="PS50878"/>
    </source>
</evidence>
<evidence type="ECO:0000313" key="6">
    <source>
        <dbReference type="Proteomes" id="UP001164746"/>
    </source>
</evidence>